<dbReference type="RefSeq" id="WP_134339398.1">
    <property type="nucleotide sequence ID" value="NZ_SOPW01000004.1"/>
</dbReference>
<comment type="caution">
    <text evidence="2">The sequence shown here is derived from an EMBL/GenBank/DDBJ whole genome shotgun (WGS) entry which is preliminary data.</text>
</comment>
<name>A0A4Y8IRU6_9BACI</name>
<dbReference type="AlphaFoldDB" id="A0A4Y8IRU6"/>
<keyword evidence="3" id="KW-1185">Reference proteome</keyword>
<dbReference type="EMBL" id="SOPW01000004">
    <property type="protein sequence ID" value="TFB23322.1"/>
    <property type="molecule type" value="Genomic_DNA"/>
</dbReference>
<gene>
    <name evidence="2" type="ORF">E3U55_05750</name>
</gene>
<dbReference type="OrthoDB" id="2427086at2"/>
<protein>
    <submittedName>
        <fullName evidence="2">Methylthioribose kinase</fullName>
    </submittedName>
</protein>
<evidence type="ECO:0000259" key="1">
    <source>
        <dbReference type="Pfam" id="PF23648"/>
    </source>
</evidence>
<proteinExistence type="predicted"/>
<evidence type="ECO:0000313" key="2">
    <source>
        <dbReference type="EMBL" id="TFB23322.1"/>
    </source>
</evidence>
<dbReference type="GO" id="GO:0016301">
    <property type="term" value="F:kinase activity"/>
    <property type="evidence" value="ECO:0007669"/>
    <property type="project" value="UniProtKB-KW"/>
</dbReference>
<dbReference type="Pfam" id="PF23648">
    <property type="entry name" value="DUF7147"/>
    <property type="match status" value="1"/>
</dbReference>
<evidence type="ECO:0000313" key="3">
    <source>
        <dbReference type="Proteomes" id="UP000297975"/>
    </source>
</evidence>
<reference evidence="2 3" key="1">
    <citation type="submission" date="2019-03" db="EMBL/GenBank/DDBJ databases">
        <authorList>
            <person name="He R.-H."/>
        </authorList>
    </citation>
    <scope>NUCLEOTIDE SEQUENCE [LARGE SCALE GENOMIC DNA]</scope>
    <source>
        <strain evidence="3">SH 714</strain>
    </source>
</reference>
<organism evidence="2 3">
    <name type="scientific">Filobacillus milosensis</name>
    <dbReference type="NCBI Taxonomy" id="94137"/>
    <lineage>
        <taxon>Bacteria</taxon>
        <taxon>Bacillati</taxon>
        <taxon>Bacillota</taxon>
        <taxon>Bacilli</taxon>
        <taxon>Bacillales</taxon>
        <taxon>Bacillaceae</taxon>
        <taxon>Filobacillus</taxon>
    </lineage>
</organism>
<accession>A0A4Y8IRU6</accession>
<dbReference type="Proteomes" id="UP000297975">
    <property type="component" value="Unassembled WGS sequence"/>
</dbReference>
<keyword evidence="2" id="KW-0808">Transferase</keyword>
<dbReference type="InterPro" id="IPR055571">
    <property type="entry name" value="DUF7147"/>
</dbReference>
<keyword evidence="2" id="KW-0418">Kinase</keyword>
<feature type="domain" description="DUF7147" evidence="1">
    <location>
        <begin position="1"/>
        <end position="126"/>
    </location>
</feature>
<sequence length="129" mass="15025">MTQRFIKLGEGYGDIYELLTLVEEMPHRVERLLAFHTIKNNEERTSIAAIFKPTHKGKFQPIYICLEGIPKPKEESSNVRYDAFKEVSEKNNLPIIEMVVPPSDTYHEEELYYQQLIAVLRLNHILPPA</sequence>